<sequence length="442" mass="48570">MASEKPFDAQVLIIGGGLGGLTLAAICKKTGVSCKVLERSKQVSPAGAGISLAPNALRVLDQLGLYSDILEEGQPLRKIQVHRNTTKWSEIDFQWTEQVFGYPVISIERHHFHHLLYNAAGGSETVLLGADVTDIVEVGDEKQQGVCVKLADGREFTGEVAVGADGIRSVTRRILAQQAGLDSINSIRFTGRVHMSGYTAPIENLGPAELGVANWVLYDNSILTTWPCKDNRQWFIGVKAAELKQADRSVWKGATRDTINDAYGDHFHPFAKSGHFRDIVNRSERVVASDVFEETDFPSMAYGRVALLGDGTCTPPNSRAPHSAYNGGACQAIEDATELGNVLQAYFTNKQTAKDIGAQPPRLEDALAQYCEKREGRAKDLVAFSSNYAKVHMARLPYGMGPLVRKFVYAYMPIWGWRWALEWLYGYQPMVNAVSGLVVFNS</sequence>
<reference evidence="8" key="1">
    <citation type="journal article" date="2014" name="Genome Announc.">
        <title>Draft genome sequence of the formaldehyde-resistant fungus Byssochlamys spectabilis No. 5 (anamorph Paecilomyces variotii No. 5) (NBRC109023).</title>
        <authorList>
            <person name="Oka T."/>
            <person name="Ekino K."/>
            <person name="Fukuda K."/>
            <person name="Nomura Y."/>
        </authorList>
    </citation>
    <scope>NUCLEOTIDE SEQUENCE [LARGE SCALE GENOMIC DNA]</scope>
    <source>
        <strain evidence="8">No. 5 / NBRC 109023</strain>
    </source>
</reference>
<evidence type="ECO:0000313" key="7">
    <source>
        <dbReference type="EMBL" id="GAD98574.1"/>
    </source>
</evidence>
<dbReference type="Proteomes" id="UP000018001">
    <property type="component" value="Unassembled WGS sequence"/>
</dbReference>
<name>V5FKW7_BYSSN</name>
<keyword evidence="5 7" id="KW-0503">Monooxygenase</keyword>
<dbReference type="EMBL" id="BAUL01000250">
    <property type="protein sequence ID" value="GAD98574.1"/>
    <property type="molecule type" value="Genomic_DNA"/>
</dbReference>
<dbReference type="SUPFAM" id="SSF51905">
    <property type="entry name" value="FAD/NAD(P)-binding domain"/>
    <property type="match status" value="1"/>
</dbReference>
<keyword evidence="3" id="KW-0274">FAD</keyword>
<dbReference type="GO" id="GO:0071949">
    <property type="term" value="F:FAD binding"/>
    <property type="evidence" value="ECO:0007669"/>
    <property type="project" value="InterPro"/>
</dbReference>
<evidence type="ECO:0000256" key="2">
    <source>
        <dbReference type="ARBA" id="ARBA00022630"/>
    </source>
</evidence>
<evidence type="ECO:0000256" key="1">
    <source>
        <dbReference type="ARBA" id="ARBA00007992"/>
    </source>
</evidence>
<evidence type="ECO:0000256" key="4">
    <source>
        <dbReference type="ARBA" id="ARBA00023002"/>
    </source>
</evidence>
<dbReference type="PANTHER" id="PTHR13789:SF309">
    <property type="entry name" value="PUTATIVE (AFU_ORTHOLOGUE AFUA_6G14510)-RELATED"/>
    <property type="match status" value="1"/>
</dbReference>
<evidence type="ECO:0000313" key="8">
    <source>
        <dbReference type="Proteomes" id="UP000018001"/>
    </source>
</evidence>
<protein>
    <submittedName>
        <fullName evidence="7">FAD binding monooxygenase</fullName>
    </submittedName>
</protein>
<comment type="caution">
    <text evidence="7">The sequence shown here is derived from an EMBL/GenBank/DDBJ whole genome shotgun (WGS) entry which is preliminary data.</text>
</comment>
<dbReference type="Pfam" id="PF01494">
    <property type="entry name" value="FAD_binding_3"/>
    <property type="match status" value="1"/>
</dbReference>
<dbReference type="InterPro" id="IPR002938">
    <property type="entry name" value="FAD-bd"/>
</dbReference>
<evidence type="ECO:0000256" key="3">
    <source>
        <dbReference type="ARBA" id="ARBA00022827"/>
    </source>
</evidence>
<proteinExistence type="inferred from homology"/>
<dbReference type="PANTHER" id="PTHR13789">
    <property type="entry name" value="MONOOXYGENASE"/>
    <property type="match status" value="1"/>
</dbReference>
<accession>V5FKW7</accession>
<dbReference type="InParanoid" id="V5FKW7"/>
<dbReference type="OrthoDB" id="16820at2759"/>
<organism evidence="7 8">
    <name type="scientific">Byssochlamys spectabilis (strain No. 5 / NBRC 109023)</name>
    <name type="common">Paecilomyces variotii</name>
    <dbReference type="NCBI Taxonomy" id="1356009"/>
    <lineage>
        <taxon>Eukaryota</taxon>
        <taxon>Fungi</taxon>
        <taxon>Dikarya</taxon>
        <taxon>Ascomycota</taxon>
        <taxon>Pezizomycotina</taxon>
        <taxon>Eurotiomycetes</taxon>
        <taxon>Eurotiomycetidae</taxon>
        <taxon>Eurotiales</taxon>
        <taxon>Thermoascaceae</taxon>
        <taxon>Paecilomyces</taxon>
    </lineage>
</organism>
<dbReference type="HOGENOM" id="CLU_009665_19_5_1"/>
<keyword evidence="8" id="KW-1185">Reference proteome</keyword>
<keyword evidence="4" id="KW-0560">Oxidoreductase</keyword>
<evidence type="ECO:0000256" key="5">
    <source>
        <dbReference type="ARBA" id="ARBA00023033"/>
    </source>
</evidence>
<dbReference type="AlphaFoldDB" id="V5FKW7"/>
<evidence type="ECO:0000259" key="6">
    <source>
        <dbReference type="Pfam" id="PF01494"/>
    </source>
</evidence>
<dbReference type="InterPro" id="IPR050493">
    <property type="entry name" value="FAD-dep_Monooxygenase_BioMet"/>
</dbReference>
<comment type="similarity">
    <text evidence="1">Belongs to the paxM FAD-dependent monooxygenase family.</text>
</comment>
<dbReference type="InterPro" id="IPR036188">
    <property type="entry name" value="FAD/NAD-bd_sf"/>
</dbReference>
<dbReference type="Gene3D" id="3.50.50.60">
    <property type="entry name" value="FAD/NAD(P)-binding domain"/>
    <property type="match status" value="1"/>
</dbReference>
<feature type="domain" description="FAD-binding" evidence="6">
    <location>
        <begin position="8"/>
        <end position="184"/>
    </location>
</feature>
<gene>
    <name evidence="7" type="ORF">PVAR5_7271</name>
</gene>
<dbReference type="GO" id="GO:0004497">
    <property type="term" value="F:monooxygenase activity"/>
    <property type="evidence" value="ECO:0007669"/>
    <property type="project" value="UniProtKB-KW"/>
</dbReference>
<dbReference type="eggNOG" id="KOG2614">
    <property type="taxonomic scope" value="Eukaryota"/>
</dbReference>
<dbReference type="PRINTS" id="PR00420">
    <property type="entry name" value="RNGMNOXGNASE"/>
</dbReference>
<keyword evidence="2" id="KW-0285">Flavoprotein</keyword>